<gene>
    <name evidence="1" type="ORF">SAMN02982922_5445</name>
</gene>
<accession>A0A1X7PX71</accession>
<dbReference type="RefSeq" id="WP_085467028.1">
    <property type="nucleotide sequence ID" value="NZ_FXBL01000004.1"/>
</dbReference>
<protein>
    <recommendedName>
        <fullName evidence="3">Rv0623-like transcription factor</fullName>
    </recommendedName>
</protein>
<dbReference type="AlphaFoldDB" id="A0A1X7PX71"/>
<dbReference type="InterPro" id="IPR011660">
    <property type="entry name" value="VapB-like"/>
</dbReference>
<sequence>MALFIRDDEVDALASELQRATNAATKKEAVRRALKNELARMRAVPPGNDKLARAMALADAMGDSDPAFDMKKFTDEMWGDL</sequence>
<evidence type="ECO:0000313" key="1">
    <source>
        <dbReference type="EMBL" id="SMH56045.1"/>
    </source>
</evidence>
<organism evidence="1 2">
    <name type="scientific">Mesorhizobium australicum</name>
    <dbReference type="NCBI Taxonomy" id="536018"/>
    <lineage>
        <taxon>Bacteria</taxon>
        <taxon>Pseudomonadati</taxon>
        <taxon>Pseudomonadota</taxon>
        <taxon>Alphaproteobacteria</taxon>
        <taxon>Hyphomicrobiales</taxon>
        <taxon>Phyllobacteriaceae</taxon>
        <taxon>Mesorhizobium</taxon>
    </lineage>
</organism>
<name>A0A1X7PX71_9HYPH</name>
<reference evidence="1 2" key="1">
    <citation type="submission" date="2017-04" db="EMBL/GenBank/DDBJ databases">
        <authorList>
            <person name="Afonso C.L."/>
            <person name="Miller P.J."/>
            <person name="Scott M.A."/>
            <person name="Spackman E."/>
            <person name="Goraichik I."/>
            <person name="Dimitrov K.M."/>
            <person name="Suarez D.L."/>
            <person name="Swayne D.E."/>
        </authorList>
    </citation>
    <scope>NUCLEOTIDE SEQUENCE [LARGE SCALE GENOMIC DNA]</scope>
    <source>
        <strain evidence="1 2">B5P</strain>
    </source>
</reference>
<evidence type="ECO:0008006" key="3">
    <source>
        <dbReference type="Google" id="ProtNLM"/>
    </source>
</evidence>
<keyword evidence="2" id="KW-1185">Reference proteome</keyword>
<evidence type="ECO:0000313" key="2">
    <source>
        <dbReference type="Proteomes" id="UP000193083"/>
    </source>
</evidence>
<dbReference type="Proteomes" id="UP000193083">
    <property type="component" value="Unassembled WGS sequence"/>
</dbReference>
<proteinExistence type="predicted"/>
<dbReference type="OrthoDB" id="8301496at2"/>
<dbReference type="EMBL" id="FXBL01000004">
    <property type="protein sequence ID" value="SMH56045.1"/>
    <property type="molecule type" value="Genomic_DNA"/>
</dbReference>
<dbReference type="Pfam" id="PF07704">
    <property type="entry name" value="PSK_trans_fac"/>
    <property type="match status" value="1"/>
</dbReference>